<evidence type="ECO:0000313" key="2">
    <source>
        <dbReference type="EMBL" id="CUG89292.1"/>
    </source>
</evidence>
<dbReference type="AlphaFoldDB" id="A0A0S4JGS5"/>
<sequence>MPHSLTAQQLHNRSNRSPTHNAKLLSLVLQLRSISLVGRKVADLSSALVPDGDHAPPSLISTFVRLKSVTLIHWELSSKLLRAIGELPELEHINLQGEKTRKWIDVQPLLLRAEHLRSLQLPAVSMSRIIGFCSSFSCLQLLSLTSAHIHEHHFAALTSLRHLRLDHCWWHSSSCRALFDRLRGLSHLALSACNLDDDDLAAVSTLGGLVHLELDIPSLNRHATDAGLVHLSALVNLQHFRLKCGSQRRMFFGGREDLIFTDSGTAFLAHLTQLQHLHLSLPYIFSNTMQHVLGMQHLTELHLHCRGMNELFLFRLVELRLLKVLSLGRCRHVTDRVLARWTRLQCLEEVTLSECYGNYTDDLLEVNVHVTPLRLGRRSGVGAMRRFLNWCGLTSLSKHLPYVTLFDMQALWFVFWWWWLRTKASAQYAASPLILRMILELSVFGFLILFPLWNRFGIYIQAAR</sequence>
<protein>
    <submittedName>
        <fullName evidence="2">Transmembrane protein, putative</fullName>
    </submittedName>
</protein>
<reference evidence="3" key="1">
    <citation type="submission" date="2015-09" db="EMBL/GenBank/DDBJ databases">
        <authorList>
            <consortium name="Pathogen Informatics"/>
        </authorList>
    </citation>
    <scope>NUCLEOTIDE SEQUENCE [LARGE SCALE GENOMIC DNA]</scope>
    <source>
        <strain evidence="3">Lake Konstanz</strain>
    </source>
</reference>
<keyword evidence="1 2" id="KW-0812">Transmembrane</keyword>
<gene>
    <name evidence="2" type="ORF">BSAL_20300</name>
</gene>
<keyword evidence="1" id="KW-1133">Transmembrane helix</keyword>
<organism evidence="2 3">
    <name type="scientific">Bodo saltans</name>
    <name type="common">Flagellated protozoan</name>
    <dbReference type="NCBI Taxonomy" id="75058"/>
    <lineage>
        <taxon>Eukaryota</taxon>
        <taxon>Discoba</taxon>
        <taxon>Euglenozoa</taxon>
        <taxon>Kinetoplastea</taxon>
        <taxon>Metakinetoplastina</taxon>
        <taxon>Eubodonida</taxon>
        <taxon>Bodonidae</taxon>
        <taxon>Bodo</taxon>
    </lineage>
</organism>
<evidence type="ECO:0000256" key="1">
    <source>
        <dbReference type="SAM" id="Phobius"/>
    </source>
</evidence>
<dbReference type="PANTHER" id="PTHR48065">
    <property type="entry name" value="OS10G0469600 PROTEIN"/>
    <property type="match status" value="1"/>
</dbReference>
<proteinExistence type="predicted"/>
<dbReference type="InterPro" id="IPR032675">
    <property type="entry name" value="LRR_dom_sf"/>
</dbReference>
<dbReference type="Gene3D" id="3.80.10.10">
    <property type="entry name" value="Ribonuclease Inhibitor"/>
    <property type="match status" value="3"/>
</dbReference>
<dbReference type="SUPFAM" id="SSF52058">
    <property type="entry name" value="L domain-like"/>
    <property type="match status" value="1"/>
</dbReference>
<feature type="transmembrane region" description="Helical" evidence="1">
    <location>
        <begin position="400"/>
        <end position="421"/>
    </location>
</feature>
<dbReference type="Proteomes" id="UP000051952">
    <property type="component" value="Unassembled WGS sequence"/>
</dbReference>
<accession>A0A0S4JGS5</accession>
<feature type="transmembrane region" description="Helical" evidence="1">
    <location>
        <begin position="433"/>
        <end position="453"/>
    </location>
</feature>
<keyword evidence="1" id="KW-0472">Membrane</keyword>
<dbReference type="SUPFAM" id="SSF52047">
    <property type="entry name" value="RNI-like"/>
    <property type="match status" value="1"/>
</dbReference>
<dbReference type="PANTHER" id="PTHR48065:SF11">
    <property type="entry name" value="OS11G0213300 PROTEIN"/>
    <property type="match status" value="1"/>
</dbReference>
<keyword evidence="3" id="KW-1185">Reference proteome</keyword>
<evidence type="ECO:0000313" key="3">
    <source>
        <dbReference type="Proteomes" id="UP000051952"/>
    </source>
</evidence>
<dbReference type="VEuPathDB" id="TriTrypDB:BSAL_20300"/>
<name>A0A0S4JGS5_BODSA</name>
<dbReference type="EMBL" id="CYKH01001718">
    <property type="protein sequence ID" value="CUG89292.1"/>
    <property type="molecule type" value="Genomic_DNA"/>
</dbReference>